<protein>
    <recommendedName>
        <fullName evidence="12">Nickel import system ATP-binding protein NikD</fullName>
        <ecNumber evidence="11">7.2.2.11</ecNumber>
    </recommendedName>
</protein>
<evidence type="ECO:0000256" key="3">
    <source>
        <dbReference type="ARBA" id="ARBA00022448"/>
    </source>
</evidence>
<comment type="subunit">
    <text evidence="10">The complex is composed of two ATP-binding proteins (NikD and NikE), two transmembrane proteins (NikB and NikC) and a solute-binding protein (NikA).</text>
</comment>
<accession>A0ABU5EGI6</accession>
<keyword evidence="5" id="KW-0547">Nucleotide-binding</keyword>
<dbReference type="EMBL" id="JAXCLW010000009">
    <property type="protein sequence ID" value="MDY0885338.1"/>
    <property type="molecule type" value="Genomic_DNA"/>
</dbReference>
<dbReference type="CDD" id="cd03257">
    <property type="entry name" value="ABC_NikE_OppD_transporters"/>
    <property type="match status" value="1"/>
</dbReference>
<evidence type="ECO:0000256" key="4">
    <source>
        <dbReference type="ARBA" id="ARBA00022475"/>
    </source>
</evidence>
<sequence>MSGATALLQVENLVTRFNGHGSAVTAVDGVSFDIRPGEIFGLVGESGCGKSATCRSLIRLFGGAATEVAGGKILFDGIDLASLDDRGMEDVRGARIAMIFQDPMTALNPTMRIGDQIMEGLRRHRGLGRRAAREEAVRLLSSVGVTSPESRLGAYPHHFSGGMRQRVLIAIALACRPQLLIADEPTTALDVTIQDQILKLILRLRDETGMSVLMVTHDLGVVAQTCDRVAVMYAGRIAEMGETPQIFRRPAHPYTRALLDALPAHAGRGAKLKPIGGEPPNLAAPPPGCRFHPRCPHAADKCKQRLPELEMIEPGHGSACLRVKELGL</sequence>
<dbReference type="PROSITE" id="PS00211">
    <property type="entry name" value="ABC_TRANSPORTER_1"/>
    <property type="match status" value="1"/>
</dbReference>
<evidence type="ECO:0000313" key="16">
    <source>
        <dbReference type="Proteomes" id="UP001279642"/>
    </source>
</evidence>
<dbReference type="EC" id="7.2.2.11" evidence="11"/>
<evidence type="ECO:0000256" key="10">
    <source>
        <dbReference type="ARBA" id="ARBA00038669"/>
    </source>
</evidence>
<keyword evidence="3" id="KW-0813">Transport</keyword>
<feature type="domain" description="ABC transporter" evidence="14">
    <location>
        <begin position="8"/>
        <end position="259"/>
    </location>
</feature>
<evidence type="ECO:0000256" key="1">
    <source>
        <dbReference type="ARBA" id="ARBA00004417"/>
    </source>
</evidence>
<gene>
    <name evidence="15" type="ORF">SMD27_21025</name>
</gene>
<evidence type="ECO:0000256" key="13">
    <source>
        <dbReference type="ARBA" id="ARBA00048610"/>
    </source>
</evidence>
<evidence type="ECO:0000256" key="8">
    <source>
        <dbReference type="ARBA" id="ARBA00023065"/>
    </source>
</evidence>
<evidence type="ECO:0000256" key="6">
    <source>
        <dbReference type="ARBA" id="ARBA00022840"/>
    </source>
</evidence>
<dbReference type="SUPFAM" id="SSF52540">
    <property type="entry name" value="P-loop containing nucleoside triphosphate hydrolases"/>
    <property type="match status" value="1"/>
</dbReference>
<comment type="subcellular location">
    <subcellularLocation>
        <location evidence="1">Cell inner membrane</location>
        <topology evidence="1">Peripheral membrane protein</topology>
    </subcellularLocation>
</comment>
<evidence type="ECO:0000256" key="11">
    <source>
        <dbReference type="ARBA" id="ARBA00039098"/>
    </source>
</evidence>
<dbReference type="InterPro" id="IPR003593">
    <property type="entry name" value="AAA+_ATPase"/>
</dbReference>
<comment type="catalytic activity">
    <reaction evidence="13">
        <text>Ni(2+)(out) + ATP + H2O = Ni(2+)(in) + ADP + phosphate + H(+)</text>
        <dbReference type="Rhea" id="RHEA:15557"/>
        <dbReference type="ChEBI" id="CHEBI:15377"/>
        <dbReference type="ChEBI" id="CHEBI:15378"/>
        <dbReference type="ChEBI" id="CHEBI:30616"/>
        <dbReference type="ChEBI" id="CHEBI:43474"/>
        <dbReference type="ChEBI" id="CHEBI:49786"/>
        <dbReference type="ChEBI" id="CHEBI:456216"/>
        <dbReference type="EC" id="7.2.2.11"/>
    </reaction>
    <physiologicalReaction direction="left-to-right" evidence="13">
        <dbReference type="Rhea" id="RHEA:15558"/>
    </physiologicalReaction>
</comment>
<dbReference type="Proteomes" id="UP001279642">
    <property type="component" value="Unassembled WGS sequence"/>
</dbReference>
<keyword evidence="4" id="KW-1003">Cell membrane</keyword>
<evidence type="ECO:0000313" key="15">
    <source>
        <dbReference type="EMBL" id="MDY0885338.1"/>
    </source>
</evidence>
<dbReference type="InterPro" id="IPR027417">
    <property type="entry name" value="P-loop_NTPase"/>
</dbReference>
<keyword evidence="7" id="KW-1278">Translocase</keyword>
<dbReference type="RefSeq" id="WP_320510413.1">
    <property type="nucleotide sequence ID" value="NZ_JAXCLW010000009.1"/>
</dbReference>
<evidence type="ECO:0000256" key="2">
    <source>
        <dbReference type="ARBA" id="ARBA00005417"/>
    </source>
</evidence>
<proteinExistence type="inferred from homology"/>
<dbReference type="InterPro" id="IPR017871">
    <property type="entry name" value="ABC_transporter-like_CS"/>
</dbReference>
<dbReference type="NCBIfam" id="TIGR01727">
    <property type="entry name" value="oligo_HPY"/>
    <property type="match status" value="1"/>
</dbReference>
<comment type="caution">
    <text evidence="15">The sequence shown here is derived from an EMBL/GenBank/DDBJ whole genome shotgun (WGS) entry which is preliminary data.</text>
</comment>
<dbReference type="InterPro" id="IPR003439">
    <property type="entry name" value="ABC_transporter-like_ATP-bd"/>
</dbReference>
<evidence type="ECO:0000256" key="7">
    <source>
        <dbReference type="ARBA" id="ARBA00022967"/>
    </source>
</evidence>
<dbReference type="GO" id="GO:0005524">
    <property type="term" value="F:ATP binding"/>
    <property type="evidence" value="ECO:0007669"/>
    <property type="project" value="UniProtKB-KW"/>
</dbReference>
<dbReference type="PROSITE" id="PS50893">
    <property type="entry name" value="ABC_TRANSPORTER_2"/>
    <property type="match status" value="1"/>
</dbReference>
<dbReference type="SMART" id="SM00382">
    <property type="entry name" value="AAA"/>
    <property type="match status" value="1"/>
</dbReference>
<reference evidence="15 16" key="1">
    <citation type="journal article" date="2016" name="Antonie Van Leeuwenhoek">
        <title>Dongia soli sp. nov., isolated from soil from Dokdo, Korea.</title>
        <authorList>
            <person name="Kim D.U."/>
            <person name="Lee H."/>
            <person name="Kim H."/>
            <person name="Kim S.G."/>
            <person name="Ka J.O."/>
        </authorList>
    </citation>
    <scope>NUCLEOTIDE SEQUENCE [LARGE SCALE GENOMIC DNA]</scope>
    <source>
        <strain evidence="15 16">D78</strain>
    </source>
</reference>
<evidence type="ECO:0000259" key="14">
    <source>
        <dbReference type="PROSITE" id="PS50893"/>
    </source>
</evidence>
<keyword evidence="9" id="KW-0472">Membrane</keyword>
<keyword evidence="16" id="KW-1185">Reference proteome</keyword>
<comment type="similarity">
    <text evidence="2">Belongs to the ABC transporter superfamily.</text>
</comment>
<dbReference type="PANTHER" id="PTHR43297:SF13">
    <property type="entry name" value="NICKEL ABC TRANSPORTER, ATP-BINDING PROTEIN"/>
    <property type="match status" value="1"/>
</dbReference>
<keyword evidence="8" id="KW-0406">Ion transport</keyword>
<organism evidence="15 16">
    <name type="scientific">Dongia soli</name>
    <dbReference type="NCBI Taxonomy" id="600628"/>
    <lineage>
        <taxon>Bacteria</taxon>
        <taxon>Pseudomonadati</taxon>
        <taxon>Pseudomonadota</taxon>
        <taxon>Alphaproteobacteria</taxon>
        <taxon>Rhodospirillales</taxon>
        <taxon>Dongiaceae</taxon>
        <taxon>Dongia</taxon>
    </lineage>
</organism>
<dbReference type="Pfam" id="PF00005">
    <property type="entry name" value="ABC_tran"/>
    <property type="match status" value="1"/>
</dbReference>
<evidence type="ECO:0000256" key="12">
    <source>
        <dbReference type="ARBA" id="ARBA00044143"/>
    </source>
</evidence>
<keyword evidence="6 15" id="KW-0067">ATP-binding</keyword>
<dbReference type="Gene3D" id="3.40.50.300">
    <property type="entry name" value="P-loop containing nucleotide triphosphate hydrolases"/>
    <property type="match status" value="1"/>
</dbReference>
<dbReference type="InterPro" id="IPR013563">
    <property type="entry name" value="Oligopep_ABC_C"/>
</dbReference>
<evidence type="ECO:0000256" key="9">
    <source>
        <dbReference type="ARBA" id="ARBA00023136"/>
    </source>
</evidence>
<evidence type="ECO:0000256" key="5">
    <source>
        <dbReference type="ARBA" id="ARBA00022741"/>
    </source>
</evidence>
<dbReference type="InterPro" id="IPR050388">
    <property type="entry name" value="ABC_Ni/Peptide_Import"/>
</dbReference>
<dbReference type="PANTHER" id="PTHR43297">
    <property type="entry name" value="OLIGOPEPTIDE TRANSPORT ATP-BINDING PROTEIN APPD"/>
    <property type="match status" value="1"/>
</dbReference>
<dbReference type="Pfam" id="PF08352">
    <property type="entry name" value="oligo_HPY"/>
    <property type="match status" value="1"/>
</dbReference>
<name>A0ABU5EGI6_9PROT</name>